<reference evidence="2 3" key="1">
    <citation type="journal article" date="2022" name="bioRxiv">
        <title>Genomics of Preaxostyla Flagellates Illuminates Evolutionary Transitions and the Path Towards Mitochondrial Loss.</title>
        <authorList>
            <person name="Novak L.V.F."/>
            <person name="Treitli S.C."/>
            <person name="Pyrih J."/>
            <person name="Halakuc P."/>
            <person name="Pipaliya S.V."/>
            <person name="Vacek V."/>
            <person name="Brzon O."/>
            <person name="Soukal P."/>
            <person name="Eme L."/>
            <person name="Dacks J.B."/>
            <person name="Karnkowska A."/>
            <person name="Elias M."/>
            <person name="Hampl V."/>
        </authorList>
    </citation>
    <scope>NUCLEOTIDE SEQUENCE [LARGE SCALE GENOMIC DNA]</scope>
    <source>
        <strain evidence="2">NAU3</strain>
        <tissue evidence="2">Gut</tissue>
    </source>
</reference>
<proteinExistence type="predicted"/>
<evidence type="ECO:0000313" key="2">
    <source>
        <dbReference type="EMBL" id="KAK2945260.1"/>
    </source>
</evidence>
<protein>
    <submittedName>
        <fullName evidence="2">Uncharacterized protein</fullName>
    </submittedName>
</protein>
<dbReference type="EMBL" id="JARBJD010000267">
    <property type="protein sequence ID" value="KAK2945260.1"/>
    <property type="molecule type" value="Genomic_DNA"/>
</dbReference>
<sequence length="780" mass="89163">MSLGNSSEESSFGFAQEIQAIAGGGDISTFIANSVESIKEGDENAKLNYIGSLERIIKIDYRLAPFLATSGLVPVLHEVVNSPVSDKLYVAASALLFSIIQITYLPNKQPFTAFFNKILQQTRVFGSMKEFRETGKQISEKVTEITKPFITKITDTTTQALSSTLKSILSVVDQDTTQPTQPVVFSSPLPPLIVALNNQRKHVSDGLEKIEEIVRPARTLQQSGYRVSDTAFRPFFELQTGVNGAKTWLLKWINEIRENERLDAVRDQSWEKDQLAIKARFPAIFEKTSKPISASVTSSHASVIHSLVHTTSTPFSFPHPCDPSVFAVQESEQEDHNVLVFTSDWWFYRPDHSEREWVRSFLASLRHSTPEIWVLGGEKTHEADSELSSLADVNPESAAPSPQGQTNFMMVFEKNMEKVVKYLQTTFRVPHIKGSNIDGAEKQTRKGVKMFESEFRCEVSSQLVDCVSVCVGSIVYSIYAAMEVMEGLNYSKRKAKEIERNEIKAAQNEAIEQAEAKKKEKKDIREENQDFFDSFLEDDEAKVREEAAKKEEEMRKRKEKEEEEERKRKEEEEQKRKEEEEKAEQEKKKEEEEEEGKQEGGTPADGQKKKKAWKKWKEKQKQQKQNINRKVEEQSLSKEYNIKLDEVKKRKGKKKIALDSDDEDDRDEQAPALAEQEEEKHAERTEAPIVSSNENVWMKECIAEIERIGDTFSEGLSELVEAEKRRLRDENSSNEEETNSVVDDLEDFEEQFQGCYKRIYQDVSAAIAFVQGFFADLERL</sequence>
<feature type="compositionally biased region" description="Acidic residues" evidence="1">
    <location>
        <begin position="732"/>
        <end position="744"/>
    </location>
</feature>
<dbReference type="Proteomes" id="UP001281761">
    <property type="component" value="Unassembled WGS sequence"/>
</dbReference>
<feature type="region of interest" description="Disordered" evidence="1">
    <location>
        <begin position="549"/>
        <end position="688"/>
    </location>
</feature>
<organism evidence="2 3">
    <name type="scientific">Blattamonas nauphoetae</name>
    <dbReference type="NCBI Taxonomy" id="2049346"/>
    <lineage>
        <taxon>Eukaryota</taxon>
        <taxon>Metamonada</taxon>
        <taxon>Preaxostyla</taxon>
        <taxon>Oxymonadida</taxon>
        <taxon>Blattamonas</taxon>
    </lineage>
</organism>
<evidence type="ECO:0000256" key="1">
    <source>
        <dbReference type="SAM" id="MobiDB-lite"/>
    </source>
</evidence>
<comment type="caution">
    <text evidence="2">The sequence shown here is derived from an EMBL/GenBank/DDBJ whole genome shotgun (WGS) entry which is preliminary data.</text>
</comment>
<keyword evidence="3" id="KW-1185">Reference proteome</keyword>
<feature type="compositionally biased region" description="Basic and acidic residues" evidence="1">
    <location>
        <begin position="549"/>
        <end position="590"/>
    </location>
</feature>
<feature type="region of interest" description="Disordered" evidence="1">
    <location>
        <begin position="723"/>
        <end position="744"/>
    </location>
</feature>
<name>A0ABQ9X0G9_9EUKA</name>
<accession>A0ABQ9X0G9</accession>
<gene>
    <name evidence="2" type="ORF">BLNAU_19836</name>
</gene>
<evidence type="ECO:0000313" key="3">
    <source>
        <dbReference type="Proteomes" id="UP001281761"/>
    </source>
</evidence>
<feature type="compositionally biased region" description="Basic residues" evidence="1">
    <location>
        <begin position="608"/>
        <end position="618"/>
    </location>
</feature>
<feature type="compositionally biased region" description="Basic and acidic residues" evidence="1">
    <location>
        <begin position="629"/>
        <end position="648"/>
    </location>
</feature>